<evidence type="ECO:0000259" key="1">
    <source>
        <dbReference type="Pfam" id="PF12770"/>
    </source>
</evidence>
<name>W4JZE8_HETIT</name>
<dbReference type="RefSeq" id="XP_009549237.1">
    <property type="nucleotide sequence ID" value="XM_009550942.1"/>
</dbReference>
<dbReference type="KEGG" id="hir:HETIRDRAFT_420143"/>
<dbReference type="Proteomes" id="UP000030671">
    <property type="component" value="Unassembled WGS sequence"/>
</dbReference>
<proteinExistence type="predicted"/>
<dbReference type="InParanoid" id="W4JZE8"/>
<dbReference type="InterPro" id="IPR024983">
    <property type="entry name" value="CHAT_dom"/>
</dbReference>
<sequence length="781" mass="87064">MPMQDGGPDSHDMSDARHVLWSMLTCSESITDLDDVFGAYDKALQTVTGTGSTMQDLLDGLARELYSRVRKCASITESSQVIAQQEAFLQAAPTEYLALHLRHGFLGDLYELRSEQTEHFEMQYGINSGFSDLEDLEKAYKHWRAAIALTTPCEARSIWLSRMGSRIVNTYYDTRLADKQNPDRLDEAVAYHEEALQGISRDHPEYPIHVSRLSIASVHRSKARLYAPVEGMPLDPFIEILRRIETEPVMVRRRFVTSNSTFTLQRFESTKATGDTFFYTNRELALQGYARALELLIQLAWVGTDVQQQRKELVSCAGGITSDAVACCIQYGHLEGAVEFVDQGRSVIWQSALQIRMPLGDLEAAQPVMAQQLQAIANELQGLEAGDDARRRTLATQWEQLVGMIRSIPGFSEFTQPKRFHDLAKAAAFGPVVIVNVSSFRCDALIISSKSEAVRHVPLLDVSHRHIEKLLLELRQALVTSGRDIRGAARHWQQQKARQVDGDSILSKILAFLWDFIVYPIIHALGIHRNVSGTLPRLFWCPLGPLASFPLHAAGKNDVNVMDFVVSSYITNPSSLLRASLSKSLIGAPRVLIVAQSDTPGSAPLPMVPVEVDVIRRSLGDDTLTILSGPEATVQKVEDAMSHCQWVHFACHGVQDGLNSRFMLHDAPLSLERIMKRTIRNADLAFLSACQTASVDTQVPDEAIHFAGGLLFTGFRSVVATLWSINDDDGPEVAGNFYSKLRERHSVHGEQAAFALHHAVQRMRVKNIEPMRWIPFIHVGL</sequence>
<dbReference type="OrthoDB" id="9991317at2759"/>
<evidence type="ECO:0000313" key="3">
    <source>
        <dbReference type="Proteomes" id="UP000030671"/>
    </source>
</evidence>
<protein>
    <recommendedName>
        <fullName evidence="1">CHAT domain-containing protein</fullName>
    </recommendedName>
</protein>
<dbReference type="Pfam" id="PF12770">
    <property type="entry name" value="CHAT"/>
    <property type="match status" value="1"/>
</dbReference>
<organism evidence="2 3">
    <name type="scientific">Heterobasidion irregulare (strain TC 32-1)</name>
    <dbReference type="NCBI Taxonomy" id="747525"/>
    <lineage>
        <taxon>Eukaryota</taxon>
        <taxon>Fungi</taxon>
        <taxon>Dikarya</taxon>
        <taxon>Basidiomycota</taxon>
        <taxon>Agaricomycotina</taxon>
        <taxon>Agaricomycetes</taxon>
        <taxon>Russulales</taxon>
        <taxon>Bondarzewiaceae</taxon>
        <taxon>Heterobasidion</taxon>
        <taxon>Heterobasidion annosum species complex</taxon>
    </lineage>
</organism>
<dbReference type="GeneID" id="20673633"/>
<reference evidence="2 3" key="1">
    <citation type="journal article" date="2012" name="New Phytol.">
        <title>Insight into trade-off between wood decay and parasitism from the genome of a fungal forest pathogen.</title>
        <authorList>
            <person name="Olson A."/>
            <person name="Aerts A."/>
            <person name="Asiegbu F."/>
            <person name="Belbahri L."/>
            <person name="Bouzid O."/>
            <person name="Broberg A."/>
            <person name="Canback B."/>
            <person name="Coutinho P.M."/>
            <person name="Cullen D."/>
            <person name="Dalman K."/>
            <person name="Deflorio G."/>
            <person name="van Diepen L.T."/>
            <person name="Dunand C."/>
            <person name="Duplessis S."/>
            <person name="Durling M."/>
            <person name="Gonthier P."/>
            <person name="Grimwood J."/>
            <person name="Fossdal C.G."/>
            <person name="Hansson D."/>
            <person name="Henrissat B."/>
            <person name="Hietala A."/>
            <person name="Himmelstrand K."/>
            <person name="Hoffmeister D."/>
            <person name="Hogberg N."/>
            <person name="James T.Y."/>
            <person name="Karlsson M."/>
            <person name="Kohler A."/>
            <person name="Kues U."/>
            <person name="Lee Y.H."/>
            <person name="Lin Y.C."/>
            <person name="Lind M."/>
            <person name="Lindquist E."/>
            <person name="Lombard V."/>
            <person name="Lucas S."/>
            <person name="Lunden K."/>
            <person name="Morin E."/>
            <person name="Murat C."/>
            <person name="Park J."/>
            <person name="Raffaello T."/>
            <person name="Rouze P."/>
            <person name="Salamov A."/>
            <person name="Schmutz J."/>
            <person name="Solheim H."/>
            <person name="Stahlberg J."/>
            <person name="Velez H."/>
            <person name="de Vries R.P."/>
            <person name="Wiebenga A."/>
            <person name="Woodward S."/>
            <person name="Yakovlev I."/>
            <person name="Garbelotto M."/>
            <person name="Martin F."/>
            <person name="Grigoriev I.V."/>
            <person name="Stenlid J."/>
        </authorList>
    </citation>
    <scope>NUCLEOTIDE SEQUENCE [LARGE SCALE GENOMIC DNA]</scope>
    <source>
        <strain evidence="2 3">TC 32-1</strain>
    </source>
</reference>
<dbReference type="HOGENOM" id="CLU_001305_0_1_1"/>
<keyword evidence="3" id="KW-1185">Reference proteome</keyword>
<feature type="domain" description="CHAT" evidence="1">
    <location>
        <begin position="512"/>
        <end position="780"/>
    </location>
</feature>
<accession>W4JZE8</accession>
<dbReference type="AlphaFoldDB" id="W4JZE8"/>
<evidence type="ECO:0000313" key="2">
    <source>
        <dbReference type="EMBL" id="ETW78953.1"/>
    </source>
</evidence>
<gene>
    <name evidence="2" type="ORF">HETIRDRAFT_420143</name>
</gene>
<dbReference type="EMBL" id="KI925461">
    <property type="protein sequence ID" value="ETW78953.1"/>
    <property type="molecule type" value="Genomic_DNA"/>
</dbReference>